<keyword evidence="10" id="KW-1015">Disulfide bond</keyword>
<evidence type="ECO:0000313" key="17">
    <source>
        <dbReference type="Proteomes" id="UP001162483"/>
    </source>
</evidence>
<proteinExistence type="predicted"/>
<keyword evidence="2" id="KW-1003">Cell membrane</keyword>
<dbReference type="PROSITE" id="PS50835">
    <property type="entry name" value="IG_LIKE"/>
    <property type="match status" value="1"/>
</dbReference>
<keyword evidence="5" id="KW-0391">Immunity</keyword>
<keyword evidence="12" id="KW-0449">Lipoprotein</keyword>
<comment type="caution">
    <text evidence="16">The sequence shown here is derived from an EMBL/GenBank/DDBJ whole genome shotgun (WGS) entry which is preliminary data.</text>
</comment>
<keyword evidence="17" id="KW-1185">Reference proteome</keyword>
<keyword evidence="4" id="KW-0732">Signal</keyword>
<accession>A0ABN9FPS3</accession>
<dbReference type="InterPro" id="IPR013106">
    <property type="entry name" value="Ig_V-set"/>
</dbReference>
<dbReference type="InterPro" id="IPR036179">
    <property type="entry name" value="Ig-like_dom_sf"/>
</dbReference>
<feature type="non-terminal residue" evidence="16">
    <location>
        <position position="134"/>
    </location>
</feature>
<evidence type="ECO:0000313" key="16">
    <source>
        <dbReference type="EMBL" id="CAI9599009.1"/>
    </source>
</evidence>
<organism evidence="16 17">
    <name type="scientific">Staurois parvus</name>
    <dbReference type="NCBI Taxonomy" id="386267"/>
    <lineage>
        <taxon>Eukaryota</taxon>
        <taxon>Metazoa</taxon>
        <taxon>Chordata</taxon>
        <taxon>Craniata</taxon>
        <taxon>Vertebrata</taxon>
        <taxon>Euteleostomi</taxon>
        <taxon>Amphibia</taxon>
        <taxon>Batrachia</taxon>
        <taxon>Anura</taxon>
        <taxon>Neobatrachia</taxon>
        <taxon>Ranoidea</taxon>
        <taxon>Ranidae</taxon>
        <taxon>Staurois</taxon>
    </lineage>
</organism>
<keyword evidence="8" id="KW-0472">Membrane</keyword>
<evidence type="ECO:0000256" key="2">
    <source>
        <dbReference type="ARBA" id="ARBA00022475"/>
    </source>
</evidence>
<reference evidence="16" key="1">
    <citation type="submission" date="2023-05" db="EMBL/GenBank/DDBJ databases">
        <authorList>
            <person name="Stuckert A."/>
        </authorList>
    </citation>
    <scope>NUCLEOTIDE SEQUENCE</scope>
</reference>
<feature type="region of interest" description="Disordered" evidence="14">
    <location>
        <begin position="88"/>
        <end position="111"/>
    </location>
</feature>
<evidence type="ECO:0000256" key="8">
    <source>
        <dbReference type="ARBA" id="ARBA00023136"/>
    </source>
</evidence>
<dbReference type="Proteomes" id="UP001162483">
    <property type="component" value="Unassembled WGS sequence"/>
</dbReference>
<dbReference type="Gene3D" id="2.60.40.10">
    <property type="entry name" value="Immunoglobulins"/>
    <property type="match status" value="1"/>
</dbReference>
<dbReference type="Pfam" id="PF07686">
    <property type="entry name" value="V-set"/>
    <property type="match status" value="1"/>
</dbReference>
<feature type="domain" description="Ig-like" evidence="15">
    <location>
        <begin position="1"/>
        <end position="67"/>
    </location>
</feature>
<keyword evidence="13" id="KW-0393">Immunoglobulin domain</keyword>
<evidence type="ECO:0000256" key="12">
    <source>
        <dbReference type="ARBA" id="ARBA00023288"/>
    </source>
</evidence>
<gene>
    <name evidence="16" type="ORF">SPARVUS_LOCUS12526055</name>
</gene>
<evidence type="ECO:0000256" key="5">
    <source>
        <dbReference type="ARBA" id="ARBA00022859"/>
    </source>
</evidence>
<dbReference type="InterPro" id="IPR013783">
    <property type="entry name" value="Ig-like_fold"/>
</dbReference>
<evidence type="ECO:0000256" key="4">
    <source>
        <dbReference type="ARBA" id="ARBA00022729"/>
    </source>
</evidence>
<evidence type="ECO:0000256" key="1">
    <source>
        <dbReference type="ARBA" id="ARBA00004251"/>
    </source>
</evidence>
<dbReference type="EMBL" id="CATNWA010017233">
    <property type="protein sequence ID" value="CAI9599009.1"/>
    <property type="molecule type" value="Genomic_DNA"/>
</dbReference>
<evidence type="ECO:0000256" key="9">
    <source>
        <dbReference type="ARBA" id="ARBA00023139"/>
    </source>
</evidence>
<evidence type="ECO:0000256" key="14">
    <source>
        <dbReference type="SAM" id="MobiDB-lite"/>
    </source>
</evidence>
<sequence>MEQGVYWFRQRKNGKNPEAIVYLSLVNKSIFQLESTDQVRFKAEKSGSSFSLTIDTFQEKDQGTYYCMFIKNFVLTFSPGHQLFYPEVTTPKPTTTKPPPATTAKESKSEENCNCISGKKVPTETKTESWKIDC</sequence>
<evidence type="ECO:0000256" key="3">
    <source>
        <dbReference type="ARBA" id="ARBA00022692"/>
    </source>
</evidence>
<dbReference type="InterPro" id="IPR015468">
    <property type="entry name" value="CD8_asu"/>
</dbReference>
<keyword evidence="7" id="KW-1064">Adaptive immunity</keyword>
<evidence type="ECO:0000256" key="7">
    <source>
        <dbReference type="ARBA" id="ARBA00023130"/>
    </source>
</evidence>
<protein>
    <recommendedName>
        <fullName evidence="15">Ig-like domain-containing protein</fullName>
    </recommendedName>
</protein>
<evidence type="ECO:0000256" key="10">
    <source>
        <dbReference type="ARBA" id="ARBA00023157"/>
    </source>
</evidence>
<dbReference type="PANTHER" id="PTHR10441:SF2">
    <property type="entry name" value="T-CELL SURFACE GLYCOPROTEIN CD8 ALPHA CHAIN"/>
    <property type="match status" value="1"/>
</dbReference>
<keyword evidence="9" id="KW-0564">Palmitate</keyword>
<evidence type="ECO:0000256" key="11">
    <source>
        <dbReference type="ARBA" id="ARBA00023180"/>
    </source>
</evidence>
<evidence type="ECO:0000259" key="15">
    <source>
        <dbReference type="PROSITE" id="PS50835"/>
    </source>
</evidence>
<dbReference type="InterPro" id="IPR007110">
    <property type="entry name" value="Ig-like_dom"/>
</dbReference>
<evidence type="ECO:0000256" key="13">
    <source>
        <dbReference type="ARBA" id="ARBA00023319"/>
    </source>
</evidence>
<comment type="subcellular location">
    <subcellularLocation>
        <location evidence="1">Cell membrane</location>
        <topology evidence="1">Single-pass type I membrane protein</topology>
    </subcellularLocation>
</comment>
<dbReference type="SUPFAM" id="SSF48726">
    <property type="entry name" value="Immunoglobulin"/>
    <property type="match status" value="1"/>
</dbReference>
<name>A0ABN9FPS3_9NEOB</name>
<evidence type="ECO:0000256" key="6">
    <source>
        <dbReference type="ARBA" id="ARBA00022989"/>
    </source>
</evidence>
<keyword evidence="3" id="KW-0812">Transmembrane</keyword>
<dbReference type="PANTHER" id="PTHR10441">
    <property type="entry name" value="CD8 ALPHA CHAIN"/>
    <property type="match status" value="1"/>
</dbReference>
<keyword evidence="11" id="KW-0325">Glycoprotein</keyword>
<keyword evidence="6" id="KW-1133">Transmembrane helix</keyword>